<protein>
    <submittedName>
        <fullName evidence="2">Uncharacterized protein</fullName>
    </submittedName>
</protein>
<feature type="region of interest" description="Disordered" evidence="1">
    <location>
        <begin position="1"/>
        <end position="53"/>
    </location>
</feature>
<dbReference type="EMBL" id="CM002799">
    <property type="protein sequence ID" value="KZN88767.1"/>
    <property type="molecule type" value="Genomic_DNA"/>
</dbReference>
<feature type="compositionally biased region" description="Polar residues" evidence="1">
    <location>
        <begin position="1"/>
        <end position="16"/>
    </location>
</feature>
<reference evidence="2" key="1">
    <citation type="journal article" date="2014" name="Genome Announc.">
        <title>Complete sequencing and chromosome-scale genome assembly of the industrial progenitor strain P2niaD18 from the penicillin producer Penicillium chrysogenum.</title>
        <authorList>
            <person name="Specht T."/>
            <person name="Dahlmann T.A."/>
            <person name="Zadra I."/>
            <person name="Kurnsteiner H."/>
            <person name="Kuck U."/>
        </authorList>
    </citation>
    <scope>NUCLEOTIDE SEQUENCE [LARGE SCALE GENOMIC DNA]</scope>
    <source>
        <strain evidence="2">P2niaD18</strain>
    </source>
</reference>
<dbReference type="Proteomes" id="UP000076449">
    <property type="component" value="Chromosome II"/>
</dbReference>
<sequence length="289" mass="31622">MALNTTKESIDTSVESADSRPPVWTLGDTETSDEDPTSRTKKRRINDPSIGLDSGHAPGYWARRIDTRPWSKGVHDYATQGTLLNQMKQMQLTREPVLRTSKTWDGDLFDGMIRSKKVNIEAIHAQAVGTELDDGECCSSCSLGHGPFLTCVKVPNASDKPQVCANCHFGGNGERCDLNKLQQPENIVTDEEESGKSSMLNESNLSTTVETHKDALDTQPPQATADSPIQTAQELPEELLSLMIAHYELQVGSYDANIDSLAKILNNLKIQRDLTARTLEVLKGAAAKG</sequence>
<accession>A0A167TZI2</accession>
<proteinExistence type="predicted"/>
<dbReference type="PhylomeDB" id="A0A167TZI2"/>
<dbReference type="Pfam" id="PF12511">
    <property type="entry name" value="DUF3716"/>
    <property type="match status" value="1"/>
</dbReference>
<name>A0A167TZI2_PENCH</name>
<evidence type="ECO:0000313" key="2">
    <source>
        <dbReference type="EMBL" id="KZN88767.1"/>
    </source>
</evidence>
<organism evidence="2">
    <name type="scientific">Penicillium chrysogenum</name>
    <name type="common">Penicillium notatum</name>
    <dbReference type="NCBI Taxonomy" id="5076"/>
    <lineage>
        <taxon>Eukaryota</taxon>
        <taxon>Fungi</taxon>
        <taxon>Dikarya</taxon>
        <taxon>Ascomycota</taxon>
        <taxon>Pezizomycotina</taxon>
        <taxon>Eurotiomycetes</taxon>
        <taxon>Eurotiomycetidae</taxon>
        <taxon>Eurotiales</taxon>
        <taxon>Aspergillaceae</taxon>
        <taxon>Penicillium</taxon>
        <taxon>Penicillium chrysogenum species complex</taxon>
    </lineage>
</organism>
<evidence type="ECO:0000256" key="1">
    <source>
        <dbReference type="SAM" id="MobiDB-lite"/>
    </source>
</evidence>
<gene>
    <name evidence="2" type="ORF">EN45_073530</name>
</gene>
<dbReference type="AlphaFoldDB" id="A0A167TZI2"/>
<dbReference type="InterPro" id="IPR022190">
    <property type="entry name" value="DUF3716"/>
</dbReference>